<feature type="transmembrane region" description="Helical" evidence="5">
    <location>
        <begin position="75"/>
        <end position="96"/>
    </location>
</feature>
<organism evidence="6 7">
    <name type="scientific">Roseiflexus castenholzii (strain DSM 13941 / HLO8)</name>
    <dbReference type="NCBI Taxonomy" id="383372"/>
    <lineage>
        <taxon>Bacteria</taxon>
        <taxon>Bacillati</taxon>
        <taxon>Chloroflexota</taxon>
        <taxon>Chloroflexia</taxon>
        <taxon>Chloroflexales</taxon>
        <taxon>Roseiflexineae</taxon>
        <taxon>Roseiflexaceae</taxon>
        <taxon>Roseiflexus</taxon>
    </lineage>
</organism>
<evidence type="ECO:0000256" key="3">
    <source>
        <dbReference type="ARBA" id="ARBA00022989"/>
    </source>
</evidence>
<keyword evidence="5" id="KW-0813">Transport</keyword>
<dbReference type="OrthoDB" id="9777044at2"/>
<keyword evidence="2 5" id="KW-0812">Transmembrane</keyword>
<dbReference type="PANTHER" id="PTHR30371:SF0">
    <property type="entry name" value="SEC-INDEPENDENT PROTEIN TRANSLOCASE PROTEIN TATC, CHLOROPLASTIC-RELATED"/>
    <property type="match status" value="1"/>
</dbReference>
<dbReference type="GO" id="GO:0043953">
    <property type="term" value="P:protein transport by the Tat complex"/>
    <property type="evidence" value="ECO:0007669"/>
    <property type="project" value="UniProtKB-UniRule"/>
</dbReference>
<dbReference type="AlphaFoldDB" id="A7NP15"/>
<dbReference type="eggNOG" id="COG0805">
    <property type="taxonomic scope" value="Bacteria"/>
</dbReference>
<dbReference type="HAMAP" id="MF_00902">
    <property type="entry name" value="TatC"/>
    <property type="match status" value="1"/>
</dbReference>
<feature type="transmembrane region" description="Helical" evidence="5">
    <location>
        <begin position="249"/>
        <end position="266"/>
    </location>
</feature>
<comment type="subcellular location">
    <subcellularLocation>
        <location evidence="5">Cell membrane</location>
        <topology evidence="5">Multi-pass membrane protein</topology>
    </subcellularLocation>
    <subcellularLocation>
        <location evidence="1">Membrane</location>
        <topology evidence="1">Multi-pass membrane protein</topology>
    </subcellularLocation>
</comment>
<feature type="transmembrane region" description="Helical" evidence="5">
    <location>
        <begin position="212"/>
        <end position="237"/>
    </location>
</feature>
<dbReference type="GO" id="GO:0065002">
    <property type="term" value="P:intracellular protein transmembrane transport"/>
    <property type="evidence" value="ECO:0007669"/>
    <property type="project" value="TreeGrafter"/>
</dbReference>
<evidence type="ECO:0000256" key="5">
    <source>
        <dbReference type="HAMAP-Rule" id="MF_00902"/>
    </source>
</evidence>
<dbReference type="STRING" id="383372.Rcas_3258"/>
<dbReference type="EMBL" id="CP000804">
    <property type="protein sequence ID" value="ABU59310.1"/>
    <property type="molecule type" value="Genomic_DNA"/>
</dbReference>
<feature type="transmembrane region" description="Helical" evidence="5">
    <location>
        <begin position="130"/>
        <end position="152"/>
    </location>
</feature>
<dbReference type="NCBIfam" id="TIGR00945">
    <property type="entry name" value="tatC"/>
    <property type="match status" value="1"/>
</dbReference>
<evidence type="ECO:0000313" key="6">
    <source>
        <dbReference type="EMBL" id="ABU59310.1"/>
    </source>
</evidence>
<dbReference type="Proteomes" id="UP000000263">
    <property type="component" value="Chromosome"/>
</dbReference>
<reference evidence="6 7" key="1">
    <citation type="submission" date="2007-08" db="EMBL/GenBank/DDBJ databases">
        <title>Complete sequence of Roseiflexus castenholzii DSM 13941.</title>
        <authorList>
            <consortium name="US DOE Joint Genome Institute"/>
            <person name="Copeland A."/>
            <person name="Lucas S."/>
            <person name="Lapidus A."/>
            <person name="Barry K."/>
            <person name="Glavina del Rio T."/>
            <person name="Dalin E."/>
            <person name="Tice H."/>
            <person name="Pitluck S."/>
            <person name="Thompson L.S."/>
            <person name="Brettin T."/>
            <person name="Bruce D."/>
            <person name="Detter J.C."/>
            <person name="Han C."/>
            <person name="Tapia R."/>
            <person name="Schmutz J."/>
            <person name="Larimer F."/>
            <person name="Land M."/>
            <person name="Hauser L."/>
            <person name="Kyrpides N."/>
            <person name="Mikhailova N."/>
            <person name="Bryant D.A."/>
            <person name="Hanada S."/>
            <person name="Tsukatani Y."/>
            <person name="Richardson P."/>
        </authorList>
    </citation>
    <scope>NUCLEOTIDE SEQUENCE [LARGE SCALE GENOMIC DNA]</scope>
    <source>
        <strain evidence="7">DSM 13941 / HLO8</strain>
    </source>
</reference>
<gene>
    <name evidence="5" type="primary">tatC</name>
    <name evidence="6" type="ordered locus">Rcas_3258</name>
</gene>
<feature type="transmembrane region" description="Helical" evidence="5">
    <location>
        <begin position="6"/>
        <end position="29"/>
    </location>
</feature>
<proteinExistence type="inferred from homology"/>
<dbReference type="PANTHER" id="PTHR30371">
    <property type="entry name" value="SEC-INDEPENDENT PROTEIN TRANSLOCASE PROTEIN TATC"/>
    <property type="match status" value="1"/>
</dbReference>
<dbReference type="HOGENOM" id="CLU_031942_3_0_0"/>
<keyword evidence="5" id="KW-0811">Translocation</keyword>
<accession>A7NP15</accession>
<evidence type="ECO:0000256" key="2">
    <source>
        <dbReference type="ARBA" id="ARBA00022692"/>
    </source>
</evidence>
<keyword evidence="3 5" id="KW-1133">Transmembrane helix</keyword>
<feature type="transmembrane region" description="Helical" evidence="5">
    <location>
        <begin position="164"/>
        <end position="192"/>
    </location>
</feature>
<dbReference type="Pfam" id="PF00902">
    <property type="entry name" value="TatC"/>
    <property type="match status" value="1"/>
</dbReference>
<feature type="transmembrane region" description="Helical" evidence="5">
    <location>
        <begin position="272"/>
        <end position="292"/>
    </location>
</feature>
<comment type="function">
    <text evidence="5">Part of the twin-arginine translocation (Tat) system that transports large folded proteins containing a characteristic twin-arginine motif in their signal peptide across membranes.</text>
</comment>
<keyword evidence="5" id="KW-1003">Cell membrane</keyword>
<keyword evidence="7" id="KW-1185">Reference proteome</keyword>
<comment type="similarity">
    <text evidence="5">Belongs to the TatC family.</text>
</comment>
<dbReference type="RefSeq" id="WP_012121734.1">
    <property type="nucleotide sequence ID" value="NC_009767.1"/>
</dbReference>
<dbReference type="GO" id="GO:0033281">
    <property type="term" value="C:TAT protein transport complex"/>
    <property type="evidence" value="ECO:0007669"/>
    <property type="project" value="UniProtKB-UniRule"/>
</dbReference>
<evidence type="ECO:0000256" key="1">
    <source>
        <dbReference type="ARBA" id="ARBA00004141"/>
    </source>
</evidence>
<evidence type="ECO:0000256" key="4">
    <source>
        <dbReference type="ARBA" id="ARBA00023136"/>
    </source>
</evidence>
<dbReference type="PRINTS" id="PR01840">
    <property type="entry name" value="TATCFAMILY"/>
</dbReference>
<evidence type="ECO:0000313" key="7">
    <source>
        <dbReference type="Proteomes" id="UP000000263"/>
    </source>
</evidence>
<comment type="subunit">
    <text evidence="5">Forms a complex with TatA.</text>
</comment>
<sequence>MEFTSTQLIVVVSVLTALILLPLVVILLVRLFIKDEAPTDGEEVVSNLTEFNSIGDVWRAFVPHLVELRDRMVKALIAVAIGTMIGFWIVNSPILLGDPLPVFLVRHLAPPGTQLQGIDTGEVFFAYMRMALVVGITLAMPFVLYQIVAFFLPGLLPNEKRILFIALPFVTELFIAGVAFGWFFTVPAALGFLLGFGVDGTTIITQPRVDSFIGTVATLLLWNGLIFQLPAIVYVLARLGVVTAARLAATRRYAIVIIFIIAAFITPTGDPYNLLLLAIPMYLLYELGIILARFVPKRHTDEGQATAASTG</sequence>
<keyword evidence="4 5" id="KW-0472">Membrane</keyword>
<protein>
    <recommendedName>
        <fullName evidence="5">Sec-independent protein translocase protein TatC</fullName>
    </recommendedName>
</protein>
<keyword evidence="5" id="KW-0653">Protein transport</keyword>
<dbReference type="GO" id="GO:0009977">
    <property type="term" value="F:proton motive force dependent protein transmembrane transporter activity"/>
    <property type="evidence" value="ECO:0007669"/>
    <property type="project" value="TreeGrafter"/>
</dbReference>
<dbReference type="KEGG" id="rca:Rcas_3258"/>
<name>A7NP15_ROSCS</name>
<dbReference type="InterPro" id="IPR002033">
    <property type="entry name" value="TatC"/>
</dbReference>